<evidence type="ECO:0000256" key="1">
    <source>
        <dbReference type="SAM" id="MobiDB-lite"/>
    </source>
</evidence>
<accession>A0A8X7SYE3</accession>
<dbReference type="EMBL" id="LWDE02000188">
    <property type="protein sequence ID" value="KAE8252055.1"/>
    <property type="molecule type" value="Genomic_DNA"/>
</dbReference>
<dbReference type="PANTHER" id="PTHR17985">
    <property type="entry name" value="SER/THR-RICH PROTEIN T10 IN DGCR REGION"/>
    <property type="match status" value="1"/>
</dbReference>
<dbReference type="GO" id="GO:0005794">
    <property type="term" value="C:Golgi apparatus"/>
    <property type="evidence" value="ECO:0007669"/>
    <property type="project" value="TreeGrafter"/>
</dbReference>
<feature type="compositionally biased region" description="Low complexity" evidence="1">
    <location>
        <begin position="311"/>
        <end position="325"/>
    </location>
</feature>
<feature type="region of interest" description="Disordered" evidence="1">
    <location>
        <begin position="375"/>
        <end position="396"/>
    </location>
</feature>
<keyword evidence="3" id="KW-1185">Reference proteome</keyword>
<protein>
    <recommendedName>
        <fullName evidence="4">Transport and Golgi organization protein 2</fullName>
    </recommendedName>
</protein>
<dbReference type="AlphaFoldDB" id="A0A8X7SYE3"/>
<comment type="caution">
    <text evidence="2">The sequence shown here is derived from an EMBL/GenBank/DDBJ whole genome shotgun (WGS) entry which is preliminary data.</text>
</comment>
<feature type="compositionally biased region" description="Polar residues" evidence="1">
    <location>
        <begin position="301"/>
        <end position="310"/>
    </location>
</feature>
<dbReference type="Proteomes" id="UP000077684">
    <property type="component" value="Unassembled WGS sequence"/>
</dbReference>
<reference evidence="2" key="2">
    <citation type="journal article" date="2019" name="IMA Fungus">
        <title>Genome sequencing and comparison of five Tilletia species to identify candidate genes for the detection of regulated species infecting wheat.</title>
        <authorList>
            <person name="Nguyen H.D.T."/>
            <person name="Sultana T."/>
            <person name="Kesanakurti P."/>
            <person name="Hambleton S."/>
        </authorList>
    </citation>
    <scope>NUCLEOTIDE SEQUENCE</scope>
    <source>
        <strain evidence="2">DAOMC 236426</strain>
    </source>
</reference>
<feature type="region of interest" description="Disordered" evidence="1">
    <location>
        <begin position="301"/>
        <end position="325"/>
    </location>
</feature>
<reference evidence="2" key="1">
    <citation type="submission" date="2016-04" db="EMBL/GenBank/DDBJ databases">
        <authorList>
            <person name="Nguyen H.D."/>
            <person name="Samba Siva P."/>
            <person name="Cullis J."/>
            <person name="Levesque C.A."/>
            <person name="Hambleton S."/>
        </authorList>
    </citation>
    <scope>NUCLEOTIDE SEQUENCE</scope>
    <source>
        <strain evidence="2">DAOMC 236426</strain>
    </source>
</reference>
<evidence type="ECO:0000313" key="3">
    <source>
        <dbReference type="Proteomes" id="UP000077684"/>
    </source>
</evidence>
<gene>
    <name evidence="2" type="ORF">A4X06_0g2435</name>
</gene>
<evidence type="ECO:0000313" key="2">
    <source>
        <dbReference type="EMBL" id="KAE8252055.1"/>
    </source>
</evidence>
<sequence length="396" mass="42383">MCIFFFTLDHPTYCLIAASNRDEFLARPTKDATWHAFDIPSPSPSPPILSGVDTSGGGTWLGISRSGRFGSLLNFTERPPPPPRPELGIKTYLSRGELVRRWLVGHDDADDGGEGGGPAHISGKQGLEGYLQSVHSKRDFFPGFNLLVGQVESGESDPELKSFRLGYVSNRTEGDQQEPVVLQADRDGMDGGLCAVCGLSNSVYQEPWPKVEEGKGLLKKALEDWDASLATPRSGSAQDGQDVTEAEEDRLVEKLFTLLGTNSGPDVPLPQPSNIRATIQVPPLQLPIPSSKSRANAGTSVLIPTSDKNNSQQSPSSSSQQSGPDSAAAAIQAAIAAGAELGWYGSRLSTVVLVRRRGGAATFVERDVFQLGGDGTVGRAEEKGRKGERRFRWALG</sequence>
<dbReference type="Pfam" id="PF05742">
    <property type="entry name" value="TANGO2"/>
    <property type="match status" value="1"/>
</dbReference>
<dbReference type="GO" id="GO:0007030">
    <property type="term" value="P:Golgi organization"/>
    <property type="evidence" value="ECO:0007669"/>
    <property type="project" value="TreeGrafter"/>
</dbReference>
<dbReference type="InterPro" id="IPR008551">
    <property type="entry name" value="TANGO2"/>
</dbReference>
<dbReference type="PANTHER" id="PTHR17985:SF8">
    <property type="entry name" value="TRANSPORT AND GOLGI ORGANIZATION PROTEIN 2 HOMOLOG"/>
    <property type="match status" value="1"/>
</dbReference>
<name>A0A8X7SYE3_9BASI</name>
<dbReference type="GO" id="GO:0009306">
    <property type="term" value="P:protein secretion"/>
    <property type="evidence" value="ECO:0007669"/>
    <property type="project" value="TreeGrafter"/>
</dbReference>
<proteinExistence type="predicted"/>
<evidence type="ECO:0008006" key="4">
    <source>
        <dbReference type="Google" id="ProtNLM"/>
    </source>
</evidence>
<organism evidence="2 3">
    <name type="scientific">Tilletia controversa</name>
    <name type="common">dwarf bunt fungus</name>
    <dbReference type="NCBI Taxonomy" id="13291"/>
    <lineage>
        <taxon>Eukaryota</taxon>
        <taxon>Fungi</taxon>
        <taxon>Dikarya</taxon>
        <taxon>Basidiomycota</taxon>
        <taxon>Ustilaginomycotina</taxon>
        <taxon>Exobasidiomycetes</taxon>
        <taxon>Tilletiales</taxon>
        <taxon>Tilletiaceae</taxon>
        <taxon>Tilletia</taxon>
    </lineage>
</organism>